<sequence>MAKPVLSKENIKLNVAIPNKNEAIRYTGDILVQGGYVDAGYIEKMYEREQMATTYMGNYLAIPHGTEDAKQNVLETGISVVTVPNGVDFGDGNIAKILIGIAGKGDEHLGILSNIAIVCSEEENIDKILNATSEEEIMELFSEVQ</sequence>
<dbReference type="OrthoDB" id="1640042at2"/>
<evidence type="ECO:0000313" key="13">
    <source>
        <dbReference type="EMBL" id="PSL41808.1"/>
    </source>
</evidence>
<proteinExistence type="predicted"/>
<comment type="function">
    <text evidence="1">The phosphoenolpyruvate-dependent sugar phosphotransferase system (sugar PTS), a major carbohydrate active transport system, catalyzes the phosphorylation of incoming sugar substrates concomitantly with their translocation across the cell membrane. The enzyme II CmtAB PTS system is involved in D-mannitol transport.</text>
</comment>
<dbReference type="PANTHER" id="PTHR30181:SF2">
    <property type="entry name" value="PTS SYSTEM MANNITOL-SPECIFIC EIICBA COMPONENT"/>
    <property type="match status" value="1"/>
</dbReference>
<dbReference type="GO" id="GO:0016301">
    <property type="term" value="F:kinase activity"/>
    <property type="evidence" value="ECO:0007669"/>
    <property type="project" value="UniProtKB-KW"/>
</dbReference>
<dbReference type="SUPFAM" id="SSF55804">
    <property type="entry name" value="Phoshotransferase/anion transport protein"/>
    <property type="match status" value="1"/>
</dbReference>
<keyword evidence="3" id="KW-0813">Transport</keyword>
<evidence type="ECO:0000256" key="8">
    <source>
        <dbReference type="ARBA" id="ARBA00022777"/>
    </source>
</evidence>
<keyword evidence="4" id="KW-0597">Phosphoprotein</keyword>
<evidence type="ECO:0000256" key="4">
    <source>
        <dbReference type="ARBA" id="ARBA00022553"/>
    </source>
</evidence>
<keyword evidence="7" id="KW-0598">Phosphotransferase system</keyword>
<dbReference type="PROSITE" id="PS51094">
    <property type="entry name" value="PTS_EIIA_TYPE_2"/>
    <property type="match status" value="1"/>
</dbReference>
<accession>A0A2P8H6F9</accession>
<comment type="caution">
    <text evidence="13">The sequence shown here is derived from an EMBL/GenBank/DDBJ whole genome shotgun (WGS) entry which is preliminary data.</text>
</comment>
<keyword evidence="6" id="KW-0808">Transferase</keyword>
<dbReference type="EMBL" id="PYAT01000001">
    <property type="protein sequence ID" value="PSL41808.1"/>
    <property type="molecule type" value="Genomic_DNA"/>
</dbReference>
<evidence type="ECO:0000256" key="11">
    <source>
        <dbReference type="ARBA" id="ARBA00030962"/>
    </source>
</evidence>
<dbReference type="PROSITE" id="PS00372">
    <property type="entry name" value="PTS_EIIA_TYPE_2_HIS"/>
    <property type="match status" value="1"/>
</dbReference>
<dbReference type="Proteomes" id="UP000242682">
    <property type="component" value="Unassembled WGS sequence"/>
</dbReference>
<reference evidence="13 14" key="1">
    <citation type="submission" date="2018-03" db="EMBL/GenBank/DDBJ databases">
        <title>Genomic Encyclopedia of Type Strains, Phase III (KMG-III): the genomes of soil and plant-associated and newly described type strains.</title>
        <authorList>
            <person name="Whitman W."/>
        </authorList>
    </citation>
    <scope>NUCLEOTIDE SEQUENCE [LARGE SCALE GENOMIC DNA]</scope>
    <source>
        <strain evidence="13 14">CGMCC 1.12259</strain>
    </source>
</reference>
<dbReference type="PANTHER" id="PTHR30181">
    <property type="entry name" value="MANNITOL PERMEASE IIC COMPONENT"/>
    <property type="match status" value="1"/>
</dbReference>
<evidence type="ECO:0000256" key="2">
    <source>
        <dbReference type="ARBA" id="ARBA00014783"/>
    </source>
</evidence>
<evidence type="ECO:0000256" key="3">
    <source>
        <dbReference type="ARBA" id="ARBA00022448"/>
    </source>
</evidence>
<name>A0A2P8H6F9_9BACL</name>
<evidence type="ECO:0000313" key="14">
    <source>
        <dbReference type="Proteomes" id="UP000242682"/>
    </source>
</evidence>
<keyword evidence="5" id="KW-0762">Sugar transport</keyword>
<evidence type="ECO:0000256" key="5">
    <source>
        <dbReference type="ARBA" id="ARBA00022597"/>
    </source>
</evidence>
<dbReference type="Gene3D" id="3.40.930.10">
    <property type="entry name" value="Mannitol-specific EII, Chain A"/>
    <property type="match status" value="1"/>
</dbReference>
<feature type="domain" description="PTS EIIA type-2" evidence="12">
    <location>
        <begin position="4"/>
        <end position="144"/>
    </location>
</feature>
<dbReference type="GO" id="GO:0090563">
    <property type="term" value="F:protein-phosphocysteine-sugar phosphotransferase activity"/>
    <property type="evidence" value="ECO:0007669"/>
    <property type="project" value="TreeGrafter"/>
</dbReference>
<evidence type="ECO:0000259" key="12">
    <source>
        <dbReference type="PROSITE" id="PS51094"/>
    </source>
</evidence>
<dbReference type="GO" id="GO:0005886">
    <property type="term" value="C:plasma membrane"/>
    <property type="evidence" value="ECO:0007669"/>
    <property type="project" value="TreeGrafter"/>
</dbReference>
<evidence type="ECO:0000256" key="9">
    <source>
        <dbReference type="ARBA" id="ARBA00029908"/>
    </source>
</evidence>
<keyword evidence="8" id="KW-0418">Kinase</keyword>
<evidence type="ECO:0000256" key="10">
    <source>
        <dbReference type="ARBA" id="ARBA00030956"/>
    </source>
</evidence>
<dbReference type="GO" id="GO:0009401">
    <property type="term" value="P:phosphoenolpyruvate-dependent sugar phosphotransferase system"/>
    <property type="evidence" value="ECO:0007669"/>
    <property type="project" value="UniProtKB-KW"/>
</dbReference>
<evidence type="ECO:0000256" key="1">
    <source>
        <dbReference type="ARBA" id="ARBA00002434"/>
    </source>
</evidence>
<organism evidence="13 14">
    <name type="scientific">Planomicrobium soli</name>
    <dbReference type="NCBI Taxonomy" id="1176648"/>
    <lineage>
        <taxon>Bacteria</taxon>
        <taxon>Bacillati</taxon>
        <taxon>Bacillota</taxon>
        <taxon>Bacilli</taxon>
        <taxon>Bacillales</taxon>
        <taxon>Caryophanaceae</taxon>
        <taxon>Planomicrobium</taxon>
    </lineage>
</organism>
<dbReference type="InterPro" id="IPR002178">
    <property type="entry name" value="PTS_EIIA_type-2_dom"/>
</dbReference>
<dbReference type="InterPro" id="IPR050893">
    <property type="entry name" value="Sugar_PTS"/>
</dbReference>
<dbReference type="RefSeq" id="WP_106531616.1">
    <property type="nucleotide sequence ID" value="NZ_PYAT01000001.1"/>
</dbReference>
<dbReference type="CDD" id="cd00211">
    <property type="entry name" value="PTS_IIA_fru"/>
    <property type="match status" value="1"/>
</dbReference>
<protein>
    <recommendedName>
        <fullName evidence="2">Mannitol-specific phosphotransferase enzyme IIA component</fullName>
    </recommendedName>
    <alternativeName>
        <fullName evidence="10">EIIA</fullName>
    </alternativeName>
    <alternativeName>
        <fullName evidence="11">EIII</fullName>
    </alternativeName>
    <alternativeName>
        <fullName evidence="9">PTS system mannitol-specific EIIA component</fullName>
    </alternativeName>
</protein>
<gene>
    <name evidence="13" type="ORF">B0H99_10152</name>
</gene>
<dbReference type="InterPro" id="IPR016152">
    <property type="entry name" value="PTrfase/Anion_transptr"/>
</dbReference>
<evidence type="ECO:0000256" key="6">
    <source>
        <dbReference type="ARBA" id="ARBA00022679"/>
    </source>
</evidence>
<dbReference type="AlphaFoldDB" id="A0A2P8H6F9"/>
<keyword evidence="14" id="KW-1185">Reference proteome</keyword>
<evidence type="ECO:0000256" key="7">
    <source>
        <dbReference type="ARBA" id="ARBA00022683"/>
    </source>
</evidence>
<dbReference type="Pfam" id="PF00359">
    <property type="entry name" value="PTS_EIIA_2"/>
    <property type="match status" value="1"/>
</dbReference>